<gene>
    <name evidence="2" type="ORF">A4A49_58513</name>
</gene>
<name>A0A1J6HUA3_NICAT</name>
<dbReference type="Pfam" id="PF13966">
    <property type="entry name" value="zf-RVT"/>
    <property type="match status" value="1"/>
</dbReference>
<evidence type="ECO:0000313" key="2">
    <source>
        <dbReference type="EMBL" id="OIS96001.1"/>
    </source>
</evidence>
<feature type="non-terminal residue" evidence="2">
    <location>
        <position position="121"/>
    </location>
</feature>
<reference evidence="2" key="1">
    <citation type="submission" date="2016-11" db="EMBL/GenBank/DDBJ databases">
        <title>The genome of Nicotiana attenuata.</title>
        <authorList>
            <person name="Xu S."/>
            <person name="Brockmoeller T."/>
            <person name="Gaquerel E."/>
            <person name="Navarro A."/>
            <person name="Kuhl H."/>
            <person name="Gase K."/>
            <person name="Ling Z."/>
            <person name="Zhou W."/>
            <person name="Kreitzer C."/>
            <person name="Stanke M."/>
            <person name="Tang H."/>
            <person name="Lyons E."/>
            <person name="Pandey P."/>
            <person name="Pandey S.P."/>
            <person name="Timmermann B."/>
            <person name="Baldwin I.T."/>
        </authorList>
    </citation>
    <scope>NUCLEOTIDE SEQUENCE [LARGE SCALE GENOMIC DNA]</scope>
    <source>
        <strain evidence="2">UT</strain>
    </source>
</reference>
<dbReference type="Gramene" id="OIS96001">
    <property type="protein sequence ID" value="OIS96001"/>
    <property type="gene ID" value="A4A49_58513"/>
</dbReference>
<dbReference type="PANTHER" id="PTHR33116:SF66">
    <property type="entry name" value="REVERSE TRANSCRIPTASE ZINC-BINDING DOMAIN-CONTAINING PROTEIN"/>
    <property type="match status" value="1"/>
</dbReference>
<dbReference type="EMBL" id="MJEQ01037194">
    <property type="protein sequence ID" value="OIS96001.1"/>
    <property type="molecule type" value="Genomic_DNA"/>
</dbReference>
<keyword evidence="3" id="KW-1185">Reference proteome</keyword>
<sequence length="121" mass="14352">MNVDIKCPLCLTKNETVSHLFFECQFASNIWNKMLRWQGISRHAFRWQEELEWMVRNCKGKFASSHINRIAITGCIYHVWKERNPRLFQGKSTSVECIVRTVIQEIFYLGSLKSKIKLENL</sequence>
<dbReference type="PANTHER" id="PTHR33116">
    <property type="entry name" value="REVERSE TRANSCRIPTASE ZINC-BINDING DOMAIN-CONTAINING PROTEIN-RELATED-RELATED"/>
    <property type="match status" value="1"/>
</dbReference>
<organism evidence="2 3">
    <name type="scientific">Nicotiana attenuata</name>
    <name type="common">Coyote tobacco</name>
    <dbReference type="NCBI Taxonomy" id="49451"/>
    <lineage>
        <taxon>Eukaryota</taxon>
        <taxon>Viridiplantae</taxon>
        <taxon>Streptophyta</taxon>
        <taxon>Embryophyta</taxon>
        <taxon>Tracheophyta</taxon>
        <taxon>Spermatophyta</taxon>
        <taxon>Magnoliopsida</taxon>
        <taxon>eudicotyledons</taxon>
        <taxon>Gunneridae</taxon>
        <taxon>Pentapetalae</taxon>
        <taxon>asterids</taxon>
        <taxon>lamiids</taxon>
        <taxon>Solanales</taxon>
        <taxon>Solanaceae</taxon>
        <taxon>Nicotianoideae</taxon>
        <taxon>Nicotianeae</taxon>
        <taxon>Nicotiana</taxon>
    </lineage>
</organism>
<protein>
    <recommendedName>
        <fullName evidence="1">Reverse transcriptase zinc-binding domain-containing protein</fullName>
    </recommendedName>
</protein>
<dbReference type="AlphaFoldDB" id="A0A1J6HUA3"/>
<accession>A0A1J6HUA3</accession>
<evidence type="ECO:0000313" key="3">
    <source>
        <dbReference type="Proteomes" id="UP000187609"/>
    </source>
</evidence>
<evidence type="ECO:0000259" key="1">
    <source>
        <dbReference type="Pfam" id="PF13966"/>
    </source>
</evidence>
<proteinExistence type="predicted"/>
<dbReference type="STRING" id="49451.A0A1J6HUA3"/>
<dbReference type="InterPro" id="IPR026960">
    <property type="entry name" value="RVT-Znf"/>
</dbReference>
<comment type="caution">
    <text evidence="2">The sequence shown here is derived from an EMBL/GenBank/DDBJ whole genome shotgun (WGS) entry which is preliminary data.</text>
</comment>
<feature type="domain" description="Reverse transcriptase zinc-binding" evidence="1">
    <location>
        <begin position="2"/>
        <end position="31"/>
    </location>
</feature>
<dbReference type="OMA" id="VECIVRT"/>
<dbReference type="Proteomes" id="UP000187609">
    <property type="component" value="Unassembled WGS sequence"/>
</dbReference>